<feature type="transmembrane region" description="Helical" evidence="1">
    <location>
        <begin position="132"/>
        <end position="152"/>
    </location>
</feature>
<keyword evidence="1" id="KW-0812">Transmembrane</keyword>
<dbReference type="EMBL" id="CP003989">
    <property type="protein sequence ID" value="AGA33076.1"/>
    <property type="molecule type" value="Genomic_DNA"/>
</dbReference>
<feature type="transmembrane region" description="Helical" evidence="1">
    <location>
        <begin position="62"/>
        <end position="78"/>
    </location>
</feature>
<evidence type="ECO:0000313" key="2">
    <source>
        <dbReference type="EMBL" id="AGA33076.1"/>
    </source>
</evidence>
<name>L0DXI6_THIND</name>
<dbReference type="PANTHER" id="PTHR32251">
    <property type="entry name" value="3-OXO-5-ALPHA-STEROID 4-DEHYDROGENASE"/>
    <property type="match status" value="1"/>
</dbReference>
<organism evidence="2 3">
    <name type="scientific">Thioalkalivibrio nitratireducens (strain DSM 14787 / UNIQEM 213 / ALEN2)</name>
    <dbReference type="NCBI Taxonomy" id="1255043"/>
    <lineage>
        <taxon>Bacteria</taxon>
        <taxon>Pseudomonadati</taxon>
        <taxon>Pseudomonadota</taxon>
        <taxon>Gammaproteobacteria</taxon>
        <taxon>Chromatiales</taxon>
        <taxon>Ectothiorhodospiraceae</taxon>
        <taxon>Thioalkalivibrio</taxon>
    </lineage>
</organism>
<gene>
    <name evidence="2" type="ordered locus">TVNIR_1406</name>
</gene>
<feature type="transmembrane region" description="Helical" evidence="1">
    <location>
        <begin position="158"/>
        <end position="177"/>
    </location>
</feature>
<dbReference type="HOGENOM" id="CLU_043418_3_1_6"/>
<sequence length="282" mass="32268">MRSERRRRAFSPVRLRSLGAESMTPTEVLGLFLWGLLASLALMSLVWVFSVPRRDASLVDRFWGLGFVWVALLWWWFAGRPASAWVMLVPVILWGLRLSAYITWRNWGHGEDARYTEMRAERSDAAFARRSLVTIFWLQASLLAVIALPMLASVRGGMPLWPLVWLGWAVWLSGFVYESVADWQLARFKADAGNRARLMDRGLWRFSRHPNYFGEIVVWLGFGLIGLAFGGWWALPGVALMIFLILRVSGVALLDRRLGETRAGYREYARRSNALIPGPVRR</sequence>
<feature type="transmembrane region" description="Helical" evidence="1">
    <location>
        <begin position="238"/>
        <end position="254"/>
    </location>
</feature>
<dbReference type="PROSITE" id="PS50244">
    <property type="entry name" value="S5A_REDUCTASE"/>
    <property type="match status" value="1"/>
</dbReference>
<keyword evidence="3" id="KW-1185">Reference proteome</keyword>
<dbReference type="PANTHER" id="PTHR32251:SF17">
    <property type="entry name" value="STEROID 5-ALPHA REDUCTASE C-TERMINAL DOMAIN-CONTAINING PROTEIN"/>
    <property type="match status" value="1"/>
</dbReference>
<dbReference type="AlphaFoldDB" id="L0DXI6"/>
<dbReference type="PATRIC" id="fig|1255043.3.peg.1423"/>
<dbReference type="Proteomes" id="UP000010809">
    <property type="component" value="Chromosome"/>
</dbReference>
<dbReference type="Pfam" id="PF06966">
    <property type="entry name" value="DUF1295"/>
    <property type="match status" value="1"/>
</dbReference>
<dbReference type="GO" id="GO:0016020">
    <property type="term" value="C:membrane"/>
    <property type="evidence" value="ECO:0007669"/>
    <property type="project" value="TreeGrafter"/>
</dbReference>
<dbReference type="KEGG" id="tni:TVNIR_1406"/>
<feature type="transmembrane region" description="Helical" evidence="1">
    <location>
        <begin position="31"/>
        <end position="50"/>
    </location>
</feature>
<evidence type="ECO:0000256" key="1">
    <source>
        <dbReference type="SAM" id="Phobius"/>
    </source>
</evidence>
<protein>
    <submittedName>
        <fullName evidence="2">Uncharacterized protein</fullName>
    </submittedName>
</protein>
<keyword evidence="1" id="KW-1133">Transmembrane helix</keyword>
<proteinExistence type="predicted"/>
<dbReference type="InterPro" id="IPR010721">
    <property type="entry name" value="UstE-like"/>
</dbReference>
<feature type="transmembrane region" description="Helical" evidence="1">
    <location>
        <begin position="212"/>
        <end position="232"/>
    </location>
</feature>
<keyword evidence="1" id="KW-0472">Membrane</keyword>
<accession>L0DXI6</accession>
<dbReference type="STRING" id="1255043.TVNIR_1406"/>
<dbReference type="eggNOG" id="COG3752">
    <property type="taxonomic scope" value="Bacteria"/>
</dbReference>
<dbReference type="Gene3D" id="1.20.120.1630">
    <property type="match status" value="1"/>
</dbReference>
<reference evidence="2" key="1">
    <citation type="submission" date="2015-12" db="EMBL/GenBank/DDBJ databases">
        <authorList>
            <person name="Tikhonova T.V."/>
            <person name="Pavlov A.R."/>
            <person name="Beletsky A.V."/>
            <person name="Mardanov A.V."/>
            <person name="Sorokin D.Y."/>
            <person name="Ravin N.V."/>
            <person name="Popov V.O."/>
        </authorList>
    </citation>
    <scope>NUCLEOTIDE SEQUENCE</scope>
    <source>
        <strain evidence="2">DSM 14787</strain>
    </source>
</reference>
<feature type="transmembrane region" description="Helical" evidence="1">
    <location>
        <begin position="84"/>
        <end position="104"/>
    </location>
</feature>
<evidence type="ECO:0000313" key="3">
    <source>
        <dbReference type="Proteomes" id="UP000010809"/>
    </source>
</evidence>